<proteinExistence type="predicted"/>
<keyword evidence="4" id="KW-1185">Reference proteome</keyword>
<protein>
    <submittedName>
        <fullName evidence="3">Uncharacterized protein</fullName>
    </submittedName>
</protein>
<keyword evidence="2" id="KW-1133">Transmembrane helix</keyword>
<evidence type="ECO:0000313" key="3">
    <source>
        <dbReference type="EMBL" id="KAG5487457.1"/>
    </source>
</evidence>
<feature type="compositionally biased region" description="Polar residues" evidence="1">
    <location>
        <begin position="227"/>
        <end position="239"/>
    </location>
</feature>
<reference evidence="4" key="1">
    <citation type="journal article" date="2021" name="Microbiol. Resour. Announc.">
        <title>LGAAP: Leishmaniinae Genome Assembly and Annotation Pipeline.</title>
        <authorList>
            <person name="Almutairi H."/>
            <person name="Urbaniak M.D."/>
            <person name="Bates M.D."/>
            <person name="Jariyapan N."/>
            <person name="Kwakye-Nuako G."/>
            <person name="Thomaz-Soccol V."/>
            <person name="Al-Salem W.S."/>
            <person name="Dillon R.J."/>
            <person name="Bates P.A."/>
            <person name="Gatherer D."/>
        </authorList>
    </citation>
    <scope>NUCLEOTIDE SEQUENCE [LARGE SCALE GENOMIC DNA]</scope>
</reference>
<dbReference type="SMR" id="A0A836HJN7"/>
<dbReference type="Proteomes" id="UP000673552">
    <property type="component" value="Unassembled WGS sequence"/>
</dbReference>
<evidence type="ECO:0000256" key="2">
    <source>
        <dbReference type="SAM" id="Phobius"/>
    </source>
</evidence>
<feature type="region of interest" description="Disordered" evidence="1">
    <location>
        <begin position="108"/>
        <end position="127"/>
    </location>
</feature>
<dbReference type="RefSeq" id="XP_067181389.1">
    <property type="nucleotide sequence ID" value="XM_067324782.1"/>
</dbReference>
<feature type="region of interest" description="Disordered" evidence="1">
    <location>
        <begin position="136"/>
        <end position="164"/>
    </location>
</feature>
<feature type="compositionally biased region" description="Polar residues" evidence="1">
    <location>
        <begin position="136"/>
        <end position="156"/>
    </location>
</feature>
<sequence length="258" mass="27567">MASLTNVAFAGYAYYSTGGEGFAYALSSKDTASVGLPVVYVNSNAKAAHFFSLLLLSVGGVLMVGLMCFVAVTFCCRRKVAVLEEMYWKLQYAFANVNDTLMREASRRAPSTAATSSASLNQKRASQPNIRLAAGTQSPSQMMQHHGSTASMTSIRQPQQMMEPPPAAPVFPATPLPYGMSVNPFHLQPVNASSASAYNYSYNDSCARSSLFAPQASPAPSTPQQTRVSGNLMASQSPRATPDQPLRRRASKVSFIGA</sequence>
<name>A0A836HJN7_9TRYP</name>
<keyword evidence="2" id="KW-0812">Transmembrane</keyword>
<evidence type="ECO:0000313" key="4">
    <source>
        <dbReference type="Proteomes" id="UP000673552"/>
    </source>
</evidence>
<reference evidence="4" key="2">
    <citation type="journal article" date="2021" name="Sci. Data">
        <title>Chromosome-scale genome sequencing, assembly and annotation of six genomes from subfamily Leishmaniinae.</title>
        <authorList>
            <person name="Almutairi H."/>
            <person name="Urbaniak M.D."/>
            <person name="Bates M.D."/>
            <person name="Jariyapan N."/>
            <person name="Kwakye-Nuako G."/>
            <person name="Thomaz Soccol V."/>
            <person name="Al-Salem W.S."/>
            <person name="Dillon R.J."/>
            <person name="Bates P.A."/>
            <person name="Gatherer D."/>
        </authorList>
    </citation>
    <scope>NUCLEOTIDE SEQUENCE [LARGE SCALE GENOMIC DNA]</scope>
</reference>
<organism evidence="3 4">
    <name type="scientific">Leishmania martiniquensis</name>
    <dbReference type="NCBI Taxonomy" id="1580590"/>
    <lineage>
        <taxon>Eukaryota</taxon>
        <taxon>Discoba</taxon>
        <taxon>Euglenozoa</taxon>
        <taxon>Kinetoplastea</taxon>
        <taxon>Metakinetoplastina</taxon>
        <taxon>Trypanosomatida</taxon>
        <taxon>Trypanosomatidae</taxon>
        <taxon>Leishmaniinae</taxon>
        <taxon>Leishmania</taxon>
    </lineage>
</organism>
<dbReference type="KEGG" id="lmat:92517294"/>
<accession>A0A836HJN7</accession>
<comment type="caution">
    <text evidence="3">The sequence shown here is derived from an EMBL/GenBank/DDBJ whole genome shotgun (WGS) entry which is preliminary data.</text>
</comment>
<feature type="transmembrane region" description="Helical" evidence="2">
    <location>
        <begin position="50"/>
        <end position="76"/>
    </location>
</feature>
<dbReference type="EMBL" id="JAFEUZ010000004">
    <property type="protein sequence ID" value="KAG5487457.1"/>
    <property type="molecule type" value="Genomic_DNA"/>
</dbReference>
<feature type="compositionally biased region" description="Low complexity" evidence="1">
    <location>
        <begin position="108"/>
        <end position="119"/>
    </location>
</feature>
<feature type="compositionally biased region" description="Low complexity" evidence="1">
    <location>
        <begin position="213"/>
        <end position="226"/>
    </location>
</feature>
<dbReference type="AlphaFoldDB" id="A0A836HJN7"/>
<feature type="region of interest" description="Disordered" evidence="1">
    <location>
        <begin position="213"/>
        <end position="258"/>
    </location>
</feature>
<keyword evidence="2" id="KW-0472">Membrane</keyword>
<evidence type="ECO:0000256" key="1">
    <source>
        <dbReference type="SAM" id="MobiDB-lite"/>
    </source>
</evidence>
<gene>
    <name evidence="3" type="ORF">LSCM1_07412</name>
</gene>
<dbReference type="OrthoDB" id="266540at2759"/>
<dbReference type="GeneID" id="92517294"/>